<gene>
    <name evidence="1" type="ordered locus">Awo_c31290</name>
</gene>
<dbReference type="KEGG" id="awo:Awo_c31290"/>
<sequence>MSDYSNLKEIKEVYNQSDVNRLLKNGWKLLNIYNAPDPYVPKAQCATYVMGFMVEPWPRSEIAEPDDPYSHYDENDSL</sequence>
<dbReference type="RefSeq" id="WP_014357454.1">
    <property type="nucleotide sequence ID" value="NC_016894.1"/>
</dbReference>
<reference evidence="1 2" key="2">
    <citation type="journal article" date="2012" name="PLoS ONE">
        <title>An ancient pathway combining carbon dioxide fixation with the generation and utilization of a sodium ion gradient for ATP synthesis.</title>
        <authorList>
            <person name="Poehlein A."/>
            <person name="Schmidt S."/>
            <person name="Kaster A.K."/>
            <person name="Goenrich M."/>
            <person name="Vollmers J."/>
            <person name="Thurmer A."/>
            <person name="Bertsch J."/>
            <person name="Schuchmann K."/>
            <person name="Voigt B."/>
            <person name="Hecker M."/>
            <person name="Daniel R."/>
            <person name="Thauer R.K."/>
            <person name="Gottschalk G."/>
            <person name="Muller V."/>
        </authorList>
    </citation>
    <scope>NUCLEOTIDE SEQUENCE [LARGE SCALE GENOMIC DNA]</scope>
    <source>
        <strain evidence="2">ATCC 29683 / DSM 1030 / JCM 2381 / KCTC 1655 / WB1</strain>
    </source>
</reference>
<dbReference type="HOGENOM" id="CLU_2613854_0_0_9"/>
<proteinExistence type="predicted"/>
<reference evidence="2" key="1">
    <citation type="submission" date="2011-07" db="EMBL/GenBank/DDBJ databases">
        <title>Complete genome sequence of Acetobacterium woodii.</title>
        <authorList>
            <person name="Poehlein A."/>
            <person name="Schmidt S."/>
            <person name="Kaster A.-K."/>
            <person name="Goenrich M."/>
            <person name="Vollmers J."/>
            <person name="Thuermer A."/>
            <person name="Gottschalk G."/>
            <person name="Thauer R.K."/>
            <person name="Daniel R."/>
            <person name="Mueller V."/>
        </authorList>
    </citation>
    <scope>NUCLEOTIDE SEQUENCE [LARGE SCALE GENOMIC DNA]</scope>
    <source>
        <strain evidence="2">ATCC 29683 / DSM 1030 / JCM 2381 / KCTC 1655 / WB1</strain>
    </source>
</reference>
<keyword evidence="2" id="KW-1185">Reference proteome</keyword>
<dbReference type="AlphaFoldDB" id="H6LIW8"/>
<accession>H6LIW8</accession>
<dbReference type="Proteomes" id="UP000007177">
    <property type="component" value="Chromosome"/>
</dbReference>
<evidence type="ECO:0000313" key="1">
    <source>
        <dbReference type="EMBL" id="AFA49857.1"/>
    </source>
</evidence>
<name>H6LIW8_ACEWD</name>
<evidence type="ECO:0000313" key="2">
    <source>
        <dbReference type="Proteomes" id="UP000007177"/>
    </source>
</evidence>
<organism evidence="1 2">
    <name type="scientific">Acetobacterium woodii (strain ATCC 29683 / DSM 1030 / JCM 2381 / KCTC 1655 / WB1)</name>
    <dbReference type="NCBI Taxonomy" id="931626"/>
    <lineage>
        <taxon>Bacteria</taxon>
        <taxon>Bacillati</taxon>
        <taxon>Bacillota</taxon>
        <taxon>Clostridia</taxon>
        <taxon>Eubacteriales</taxon>
        <taxon>Eubacteriaceae</taxon>
        <taxon>Acetobacterium</taxon>
    </lineage>
</organism>
<protein>
    <submittedName>
        <fullName evidence="1">Uncharacterized protein</fullName>
    </submittedName>
</protein>
<dbReference type="EMBL" id="CP002987">
    <property type="protein sequence ID" value="AFA49857.1"/>
    <property type="molecule type" value="Genomic_DNA"/>
</dbReference>